<keyword evidence="2" id="KW-0732">Signal</keyword>
<protein>
    <recommendedName>
        <fullName evidence="3">Transcobalamin-like C-terminal domain-containing protein</fullName>
    </recommendedName>
</protein>
<dbReference type="EMBL" id="CAJVCE010000027">
    <property type="protein sequence ID" value="CAG7655799.1"/>
    <property type="molecule type" value="Genomic_DNA"/>
</dbReference>
<dbReference type="Pfam" id="PF14478">
    <property type="entry name" value="DUF4430"/>
    <property type="match status" value="1"/>
</dbReference>
<feature type="signal peptide" evidence="2">
    <location>
        <begin position="1"/>
        <end position="26"/>
    </location>
</feature>
<dbReference type="Proteomes" id="UP000730618">
    <property type="component" value="Unassembled WGS sequence"/>
</dbReference>
<feature type="compositionally biased region" description="Low complexity" evidence="1">
    <location>
        <begin position="116"/>
        <end position="223"/>
    </location>
</feature>
<feature type="compositionally biased region" description="Polar residues" evidence="1">
    <location>
        <begin position="93"/>
        <end position="107"/>
    </location>
</feature>
<sequence length="342" mass="34235">MRRTLYGKTWLPGALIVLMVSLSACTTGGSTDPLEQRGISAHAMTGASSGTGQAVSENNSVMSPGVSPVRQGITGAPDSAAETVNASKPGELQASQAQPTAPSSPLQNGVAKHEVGTVSGTPSTDSSTPPASASGASRTDAQGASSSSSATTPAQAASSSASTGTAQPEAPDASVSPPASASQAGTASSPAASATEPATTSPGAAEAPQSPPAQNAPAPASGQDAKSTAVSVRIVGDKEKGTILDTVQVELRDGDTVVDVLKRITKEKKIQLETRGSGKSSYIEGIANLYEFDKGAKSGWLYRVNGKFPSVSAGAYTLSKGDSVEWLYTLNLGKDVGKEADK</sequence>
<evidence type="ECO:0000313" key="5">
    <source>
        <dbReference type="Proteomes" id="UP000730618"/>
    </source>
</evidence>
<evidence type="ECO:0000256" key="2">
    <source>
        <dbReference type="SAM" id="SignalP"/>
    </source>
</evidence>
<proteinExistence type="predicted"/>
<feature type="chain" id="PRO_5046099527" description="Transcobalamin-like C-terminal domain-containing protein" evidence="2">
    <location>
        <begin position="27"/>
        <end position="342"/>
    </location>
</feature>
<dbReference type="InterPro" id="IPR027954">
    <property type="entry name" value="Transcobalamin-like_C"/>
</dbReference>
<comment type="caution">
    <text evidence="4">The sequence shown here is derived from an EMBL/GenBank/DDBJ whole genome shotgun (WGS) entry which is preliminary data.</text>
</comment>
<evidence type="ECO:0000256" key="1">
    <source>
        <dbReference type="SAM" id="MobiDB-lite"/>
    </source>
</evidence>
<organism evidence="4 5">
    <name type="scientific">Paenibacillus allorhizosphaerae</name>
    <dbReference type="NCBI Taxonomy" id="2849866"/>
    <lineage>
        <taxon>Bacteria</taxon>
        <taxon>Bacillati</taxon>
        <taxon>Bacillota</taxon>
        <taxon>Bacilli</taxon>
        <taxon>Bacillales</taxon>
        <taxon>Paenibacillaceae</taxon>
        <taxon>Paenibacillus</taxon>
    </lineage>
</organism>
<reference evidence="4 5" key="1">
    <citation type="submission" date="2021-06" db="EMBL/GenBank/DDBJ databases">
        <authorList>
            <person name="Criscuolo A."/>
        </authorList>
    </citation>
    <scope>NUCLEOTIDE SEQUENCE [LARGE SCALE GENOMIC DNA]</scope>
    <source>
        <strain evidence="5">CIP 111802</strain>
    </source>
</reference>
<dbReference type="PROSITE" id="PS51257">
    <property type="entry name" value="PROKAR_LIPOPROTEIN"/>
    <property type="match status" value="1"/>
</dbReference>
<feature type="compositionally biased region" description="Polar residues" evidence="1">
    <location>
        <begin position="46"/>
        <end position="62"/>
    </location>
</feature>
<keyword evidence="5" id="KW-1185">Reference proteome</keyword>
<evidence type="ECO:0000313" key="4">
    <source>
        <dbReference type="EMBL" id="CAG7655799.1"/>
    </source>
</evidence>
<accession>A0ABM8VRW2</accession>
<feature type="domain" description="Transcobalamin-like C-terminal" evidence="3">
    <location>
        <begin position="254"/>
        <end position="329"/>
    </location>
</feature>
<feature type="region of interest" description="Disordered" evidence="1">
    <location>
        <begin position="44"/>
        <end position="229"/>
    </location>
</feature>
<name>A0ABM8VRW2_9BACL</name>
<evidence type="ECO:0000259" key="3">
    <source>
        <dbReference type="Pfam" id="PF14478"/>
    </source>
</evidence>
<dbReference type="RefSeq" id="WP_218102402.1">
    <property type="nucleotide sequence ID" value="NZ_CAJVCE010000027.1"/>
</dbReference>
<gene>
    <name evidence="4" type="ORF">PAECIP111802_06211</name>
</gene>